<evidence type="ECO:0000313" key="2">
    <source>
        <dbReference type="Proteomes" id="UP000257109"/>
    </source>
</evidence>
<dbReference type="EMBL" id="QJKJ01006588">
    <property type="protein sequence ID" value="RDX86187.1"/>
    <property type="molecule type" value="Genomic_DNA"/>
</dbReference>
<sequence length="129" mass="14900">MNHDRVGKRYGLKFVTCGSKSLRGGNLSQEQIIRVILEQKGSHIYKNVMNKIRNGHDHATWISPSVQTILDEHWASIDFQNKRLIAKANRAIDKGVIANGDKKSKNLPQRKQYLQMTPIFYRSMIMTYN</sequence>
<gene>
    <name evidence="1" type="ORF">CR513_32510</name>
</gene>
<accession>A0A371G6N8</accession>
<proteinExistence type="predicted"/>
<name>A0A371G6N8_MUCPR</name>
<protein>
    <submittedName>
        <fullName evidence="1">Uncharacterized protein</fullName>
    </submittedName>
</protein>
<dbReference type="Proteomes" id="UP000257109">
    <property type="component" value="Unassembled WGS sequence"/>
</dbReference>
<feature type="non-terminal residue" evidence="1">
    <location>
        <position position="1"/>
    </location>
</feature>
<comment type="caution">
    <text evidence="1">The sequence shown here is derived from an EMBL/GenBank/DDBJ whole genome shotgun (WGS) entry which is preliminary data.</text>
</comment>
<dbReference type="AlphaFoldDB" id="A0A371G6N8"/>
<evidence type="ECO:0000313" key="1">
    <source>
        <dbReference type="EMBL" id="RDX86187.1"/>
    </source>
</evidence>
<keyword evidence="2" id="KW-1185">Reference proteome</keyword>
<organism evidence="1 2">
    <name type="scientific">Mucuna pruriens</name>
    <name type="common">Velvet bean</name>
    <name type="synonym">Dolichos pruriens</name>
    <dbReference type="NCBI Taxonomy" id="157652"/>
    <lineage>
        <taxon>Eukaryota</taxon>
        <taxon>Viridiplantae</taxon>
        <taxon>Streptophyta</taxon>
        <taxon>Embryophyta</taxon>
        <taxon>Tracheophyta</taxon>
        <taxon>Spermatophyta</taxon>
        <taxon>Magnoliopsida</taxon>
        <taxon>eudicotyledons</taxon>
        <taxon>Gunneridae</taxon>
        <taxon>Pentapetalae</taxon>
        <taxon>rosids</taxon>
        <taxon>fabids</taxon>
        <taxon>Fabales</taxon>
        <taxon>Fabaceae</taxon>
        <taxon>Papilionoideae</taxon>
        <taxon>50 kb inversion clade</taxon>
        <taxon>NPAAA clade</taxon>
        <taxon>indigoferoid/millettioid clade</taxon>
        <taxon>Phaseoleae</taxon>
        <taxon>Mucuna</taxon>
    </lineage>
</organism>
<reference evidence="1" key="1">
    <citation type="submission" date="2018-05" db="EMBL/GenBank/DDBJ databases">
        <title>Draft genome of Mucuna pruriens seed.</title>
        <authorList>
            <person name="Nnadi N.E."/>
            <person name="Vos R."/>
            <person name="Hasami M.H."/>
            <person name="Devisetty U.K."/>
            <person name="Aguiy J.C."/>
        </authorList>
    </citation>
    <scope>NUCLEOTIDE SEQUENCE [LARGE SCALE GENOMIC DNA]</scope>
    <source>
        <strain evidence="1">JCA_2017</strain>
    </source>
</reference>